<evidence type="ECO:0000313" key="1">
    <source>
        <dbReference type="EMBL" id="KNF04682.1"/>
    </source>
</evidence>
<reference evidence="1" key="1">
    <citation type="submission" date="2014-03" db="EMBL/GenBank/DDBJ databases">
        <title>Cloning and expression analysis of gamma-glutamylcysteines synthetase in perennial ryegrass.</title>
        <authorList>
            <person name="Wei S."/>
            <person name="Sun Z."/>
        </authorList>
    </citation>
    <scope>NUCLEOTIDE SEQUENCE</scope>
    <source>
        <strain evidence="1">Race PST-78</strain>
    </source>
</reference>
<comment type="caution">
    <text evidence="1">The sequence shown here is derived from an EMBL/GenBank/DDBJ whole genome shotgun (WGS) entry which is preliminary data.</text>
</comment>
<dbReference type="OrthoDB" id="2507151at2759"/>
<sequence>MHRRSDRGQQARRSRSPLLTGIYHERLRVPYGNNVTGDVIQHGRRNMYGVQIERRSARSQRTRDLNANHPQRLRILPQGQHDRRQFSTLKLERTALPKDILKAGKGISLYIPRHSRTALSPCLAAPPRIISSISRLGPGGCEKILSKISLPADIHPAATSHSQQNSKLTRAYDLSPSWCSPNLQRSAHRYLVSSEDQNPDNEILAGFLKNNGGYLDDSDDEEEGEGQTTPGNTMMATVEFLKRRIAYPFEFRAPSCPPALLQSNRRSTTCSPLIQTRSACSANLIRASSQRFYWNQVQQLSPTPV</sequence>
<reference evidence="2" key="2">
    <citation type="submission" date="2014-03" db="EMBL/GenBank/DDBJ databases">
        <title>The Genome Sequence of Puccinia striiformis f. sp. tritici PST-78.</title>
        <authorList>
            <consortium name="The Broad Institute Genome Sequencing Platform"/>
            <person name="Cuomo C."/>
            <person name="Hulbert S."/>
            <person name="Chen X."/>
            <person name="Walker B."/>
            <person name="Young S.K."/>
            <person name="Zeng Q."/>
            <person name="Gargeya S."/>
            <person name="Fitzgerald M."/>
            <person name="Haas B."/>
            <person name="Abouelleil A."/>
            <person name="Alvarado L."/>
            <person name="Arachchi H.M."/>
            <person name="Berlin A.M."/>
            <person name="Chapman S.B."/>
            <person name="Goldberg J."/>
            <person name="Griggs A."/>
            <person name="Gujja S."/>
            <person name="Hansen M."/>
            <person name="Howarth C."/>
            <person name="Imamovic A."/>
            <person name="Larimer J."/>
            <person name="McCowan C."/>
            <person name="Montmayeur A."/>
            <person name="Murphy C."/>
            <person name="Neiman D."/>
            <person name="Pearson M."/>
            <person name="Priest M."/>
            <person name="Roberts A."/>
            <person name="Saif S."/>
            <person name="Shea T."/>
            <person name="Sisk P."/>
            <person name="Sykes S."/>
            <person name="Wortman J."/>
            <person name="Nusbaum C."/>
            <person name="Birren B."/>
        </authorList>
    </citation>
    <scope>NUCLEOTIDE SEQUENCE [LARGE SCALE GENOMIC DNA]</scope>
    <source>
        <strain evidence="2">race PST-78</strain>
    </source>
</reference>
<evidence type="ECO:0000313" key="2">
    <source>
        <dbReference type="Proteomes" id="UP000054564"/>
    </source>
</evidence>
<proteinExistence type="predicted"/>
<accession>A0A0L0VZP4</accession>
<protein>
    <submittedName>
        <fullName evidence="1">Uncharacterized protein</fullName>
    </submittedName>
</protein>
<dbReference type="EMBL" id="AJIL01000011">
    <property type="protein sequence ID" value="KNF04682.1"/>
    <property type="molecule type" value="Genomic_DNA"/>
</dbReference>
<keyword evidence="2" id="KW-1185">Reference proteome</keyword>
<organism evidence="1 2">
    <name type="scientific">Puccinia striiformis f. sp. tritici PST-78</name>
    <dbReference type="NCBI Taxonomy" id="1165861"/>
    <lineage>
        <taxon>Eukaryota</taxon>
        <taxon>Fungi</taxon>
        <taxon>Dikarya</taxon>
        <taxon>Basidiomycota</taxon>
        <taxon>Pucciniomycotina</taxon>
        <taxon>Pucciniomycetes</taxon>
        <taxon>Pucciniales</taxon>
        <taxon>Pucciniaceae</taxon>
        <taxon>Puccinia</taxon>
    </lineage>
</organism>
<dbReference type="AlphaFoldDB" id="A0A0L0VZP4"/>
<name>A0A0L0VZP4_9BASI</name>
<dbReference type="EMBL" id="AJIL01000011">
    <property type="protein sequence ID" value="KNF04681.1"/>
    <property type="molecule type" value="Genomic_DNA"/>
</dbReference>
<gene>
    <name evidence="1" type="ORF">PSTG_02167</name>
</gene>
<dbReference type="Proteomes" id="UP000054564">
    <property type="component" value="Unassembled WGS sequence"/>
</dbReference>